<evidence type="ECO:0000259" key="1">
    <source>
        <dbReference type="SMART" id="SM01022"/>
    </source>
</evidence>
<dbReference type="InterPro" id="IPR007374">
    <property type="entry name" value="ASCH_domain"/>
</dbReference>
<feature type="domain" description="ASCH" evidence="1">
    <location>
        <begin position="25"/>
        <end position="144"/>
    </location>
</feature>
<accession>A0A1C4V731</accession>
<dbReference type="InterPro" id="IPR009326">
    <property type="entry name" value="DUF984"/>
</dbReference>
<gene>
    <name evidence="2" type="ORF">GA0070612_1135</name>
</gene>
<organism evidence="2 3">
    <name type="scientific">Micromonospora chokoriensis</name>
    <dbReference type="NCBI Taxonomy" id="356851"/>
    <lineage>
        <taxon>Bacteria</taxon>
        <taxon>Bacillati</taxon>
        <taxon>Actinomycetota</taxon>
        <taxon>Actinomycetes</taxon>
        <taxon>Micromonosporales</taxon>
        <taxon>Micromonosporaceae</taxon>
        <taxon>Micromonospora</taxon>
    </lineage>
</organism>
<dbReference type="SMART" id="SM01022">
    <property type="entry name" value="ASCH"/>
    <property type="match status" value="1"/>
</dbReference>
<dbReference type="eggNOG" id="COG4405">
    <property type="taxonomic scope" value="Bacteria"/>
</dbReference>
<dbReference type="SUPFAM" id="SSF88697">
    <property type="entry name" value="PUA domain-like"/>
    <property type="match status" value="1"/>
</dbReference>
<evidence type="ECO:0000313" key="2">
    <source>
        <dbReference type="EMBL" id="SCE79619.1"/>
    </source>
</evidence>
<dbReference type="PANTHER" id="PTHR39203">
    <property type="entry name" value="CYTOPLASMIC PROTEIN-RELATED"/>
    <property type="match status" value="1"/>
</dbReference>
<dbReference type="Pfam" id="PF04266">
    <property type="entry name" value="ASCH"/>
    <property type="match status" value="1"/>
</dbReference>
<keyword evidence="3" id="KW-1185">Reference proteome</keyword>
<dbReference type="Proteomes" id="UP000198224">
    <property type="component" value="Chromosome I"/>
</dbReference>
<dbReference type="AlphaFoldDB" id="A0A1C4V731"/>
<protein>
    <submittedName>
        <fullName evidence="2">Uncharacterized protein YhfF</fullName>
    </submittedName>
</protein>
<name>A0A1C4V731_9ACTN</name>
<dbReference type="EMBL" id="LT607409">
    <property type="protein sequence ID" value="SCE79619.1"/>
    <property type="molecule type" value="Genomic_DNA"/>
</dbReference>
<dbReference type="Gene3D" id="3.10.400.10">
    <property type="entry name" value="Sulfate adenylyltransferase"/>
    <property type="match status" value="1"/>
</dbReference>
<evidence type="ECO:0000313" key="3">
    <source>
        <dbReference type="Proteomes" id="UP000198224"/>
    </source>
</evidence>
<dbReference type="InterPro" id="IPR015947">
    <property type="entry name" value="PUA-like_sf"/>
</dbReference>
<reference evidence="3" key="1">
    <citation type="submission" date="2016-06" db="EMBL/GenBank/DDBJ databases">
        <authorList>
            <person name="Varghese N."/>
            <person name="Submissions Spin"/>
        </authorList>
    </citation>
    <scope>NUCLEOTIDE SEQUENCE [LARGE SCALE GENOMIC DNA]</scope>
    <source>
        <strain evidence="3">DSM 45160</strain>
    </source>
</reference>
<sequence>MRRRCGVRWPSLGRMWPRIGELRTLALGTPGELRTTLNTLVLAGVKTATAGRLAEYAEEGEELEHVGERLALIDDDDALAGVVEITGVDIVRFADVPWEFARAEGEGDRSIEEWRAGHATYWARLGTPVDDDTQIVCLRLRLVSGGEGGVAGGDLGT</sequence>
<dbReference type="PANTHER" id="PTHR39203:SF1">
    <property type="entry name" value="CYTOPLASMIC PROTEIN"/>
    <property type="match status" value="1"/>
</dbReference>
<proteinExistence type="predicted"/>